<dbReference type="AlphaFoldDB" id="Q2SHG3"/>
<sequence>MKLKYLLIVAFTLVASLPLMFTLQYLNSFTTEQYHSKIESRLSEVSLAHKNRLLGSVESLLESTALISSRTQMRVSLSNWNNRENQSEARTIKSIIEDAKAGRENIRSITVYDKSRHPVSSTASTMQPLRTPPSAHGNIFFSFNQEENVTQVSVIMRLIFNEALIGAIKVDYDLSSILHEQSKGLGDSEKWRFALRDNEKFLLVESIDHKQARVSYQVIPSGPKNTPIIEALQGNEVILRKATDLDGTSVIASTRYLPSLGWGLVSMLDESEAAAIVAEEKRRLFFIETMIVIFSIGLGAAVSLYVARPIEGLIKHVENAADGRPYEDTLPASLFEVKRLTGTFNSMSRSINELRNNIESQVFERTKELDKENLELREIAARDSLTGLYNRRFFQNRLNYEFNRAKRYGSGLTLVLLDIDHFKIINDTKGHPAGDEVLIRLSSFLSQSLRSSDLIARIGGEEFCIILPEHLDEGVKTFIDRLRIEISLLDFQHEGEAFQVTCSFGVAEYRNESSHPKDILKKADEALYQAKRTGRNRIVYESAVNVVVDLKSRKK</sequence>
<comment type="catalytic activity">
    <reaction evidence="3">
        <text>2 GTP = 3',3'-c-di-GMP + 2 diphosphate</text>
        <dbReference type="Rhea" id="RHEA:24898"/>
        <dbReference type="ChEBI" id="CHEBI:33019"/>
        <dbReference type="ChEBI" id="CHEBI:37565"/>
        <dbReference type="ChEBI" id="CHEBI:58805"/>
        <dbReference type="EC" id="2.7.7.65"/>
    </reaction>
</comment>
<comment type="cofactor">
    <cofactor evidence="1">
        <name>Mg(2+)</name>
        <dbReference type="ChEBI" id="CHEBI:18420"/>
    </cofactor>
</comment>
<dbReference type="InterPro" id="IPR050469">
    <property type="entry name" value="Diguanylate_Cyclase"/>
</dbReference>
<evidence type="ECO:0000259" key="5">
    <source>
        <dbReference type="PROSITE" id="PS50887"/>
    </source>
</evidence>
<dbReference type="PANTHER" id="PTHR45138">
    <property type="entry name" value="REGULATORY COMPONENTS OF SENSORY TRANSDUCTION SYSTEM"/>
    <property type="match status" value="1"/>
</dbReference>
<dbReference type="FunFam" id="3.30.70.270:FF:000001">
    <property type="entry name" value="Diguanylate cyclase domain protein"/>
    <property type="match status" value="1"/>
</dbReference>
<feature type="transmembrane region" description="Helical" evidence="4">
    <location>
        <begin position="284"/>
        <end position="307"/>
    </location>
</feature>
<dbReference type="EC" id="2.7.7.65" evidence="2"/>
<keyword evidence="4" id="KW-0472">Membrane</keyword>
<dbReference type="Pfam" id="PF00990">
    <property type="entry name" value="GGDEF"/>
    <property type="match status" value="1"/>
</dbReference>
<dbReference type="InterPro" id="IPR000160">
    <property type="entry name" value="GGDEF_dom"/>
</dbReference>
<dbReference type="GO" id="GO:0052621">
    <property type="term" value="F:diguanylate cyclase activity"/>
    <property type="evidence" value="ECO:0007669"/>
    <property type="project" value="UniProtKB-EC"/>
</dbReference>
<dbReference type="Gene3D" id="6.10.340.10">
    <property type="match status" value="1"/>
</dbReference>
<dbReference type="InterPro" id="IPR043128">
    <property type="entry name" value="Rev_trsase/Diguanyl_cyclase"/>
</dbReference>
<dbReference type="SMART" id="SM00267">
    <property type="entry name" value="GGDEF"/>
    <property type="match status" value="1"/>
</dbReference>
<proteinExistence type="predicted"/>
<evidence type="ECO:0000256" key="3">
    <source>
        <dbReference type="ARBA" id="ARBA00034247"/>
    </source>
</evidence>
<dbReference type="HOGENOM" id="CLU_490722_0_0_6"/>
<gene>
    <name evidence="6" type="ordered locus">HCH_03148</name>
</gene>
<dbReference type="EMBL" id="CP000155">
    <property type="protein sequence ID" value="ABC29911.1"/>
    <property type="molecule type" value="Genomic_DNA"/>
</dbReference>
<protein>
    <recommendedName>
        <fullName evidence="2">diguanylate cyclase</fullName>
        <ecNumber evidence="2">2.7.7.65</ecNumber>
    </recommendedName>
</protein>
<name>Q2SHG3_HAHCH</name>
<keyword evidence="7" id="KW-1185">Reference proteome</keyword>
<dbReference type="InterPro" id="IPR029787">
    <property type="entry name" value="Nucleotide_cyclase"/>
</dbReference>
<dbReference type="Proteomes" id="UP000000238">
    <property type="component" value="Chromosome"/>
</dbReference>
<organism evidence="6 7">
    <name type="scientific">Hahella chejuensis (strain KCTC 2396)</name>
    <dbReference type="NCBI Taxonomy" id="349521"/>
    <lineage>
        <taxon>Bacteria</taxon>
        <taxon>Pseudomonadati</taxon>
        <taxon>Pseudomonadota</taxon>
        <taxon>Gammaproteobacteria</taxon>
        <taxon>Oceanospirillales</taxon>
        <taxon>Hahellaceae</taxon>
        <taxon>Hahella</taxon>
    </lineage>
</organism>
<evidence type="ECO:0000256" key="4">
    <source>
        <dbReference type="SAM" id="Phobius"/>
    </source>
</evidence>
<dbReference type="PANTHER" id="PTHR45138:SF9">
    <property type="entry name" value="DIGUANYLATE CYCLASE DGCM-RELATED"/>
    <property type="match status" value="1"/>
</dbReference>
<evidence type="ECO:0000256" key="2">
    <source>
        <dbReference type="ARBA" id="ARBA00012528"/>
    </source>
</evidence>
<dbReference type="eggNOG" id="COG3706">
    <property type="taxonomic scope" value="Bacteria"/>
</dbReference>
<dbReference type="Gene3D" id="3.30.70.270">
    <property type="match status" value="1"/>
</dbReference>
<dbReference type="OrthoDB" id="9812260at2"/>
<feature type="domain" description="GGDEF" evidence="5">
    <location>
        <begin position="410"/>
        <end position="543"/>
    </location>
</feature>
<reference evidence="6 7" key="1">
    <citation type="journal article" date="2005" name="Nucleic Acids Res.">
        <title>Genomic blueprint of Hahella chejuensis, a marine microbe producing an algicidal agent.</title>
        <authorList>
            <person name="Jeong H."/>
            <person name="Yim J.H."/>
            <person name="Lee C."/>
            <person name="Choi S.-H."/>
            <person name="Park Y.K."/>
            <person name="Yoon S.H."/>
            <person name="Hur C.-G."/>
            <person name="Kang H.-Y."/>
            <person name="Kim D."/>
            <person name="Lee H.H."/>
            <person name="Park K.H."/>
            <person name="Park S.-H."/>
            <person name="Park H.-S."/>
            <person name="Lee H.K."/>
            <person name="Oh T.K."/>
            <person name="Kim J.F."/>
        </authorList>
    </citation>
    <scope>NUCLEOTIDE SEQUENCE [LARGE SCALE GENOMIC DNA]</scope>
    <source>
        <strain evidence="6 7">KCTC 2396</strain>
    </source>
</reference>
<dbReference type="PROSITE" id="PS50887">
    <property type="entry name" value="GGDEF"/>
    <property type="match status" value="1"/>
</dbReference>
<keyword evidence="4" id="KW-1133">Transmembrane helix</keyword>
<dbReference type="STRING" id="349521.HCH_03148"/>
<dbReference type="SUPFAM" id="SSF55073">
    <property type="entry name" value="Nucleotide cyclase"/>
    <property type="match status" value="1"/>
</dbReference>
<keyword evidence="4" id="KW-0812">Transmembrane</keyword>
<evidence type="ECO:0000256" key="1">
    <source>
        <dbReference type="ARBA" id="ARBA00001946"/>
    </source>
</evidence>
<dbReference type="CDD" id="cd01949">
    <property type="entry name" value="GGDEF"/>
    <property type="match status" value="1"/>
</dbReference>
<evidence type="ECO:0000313" key="7">
    <source>
        <dbReference type="Proteomes" id="UP000000238"/>
    </source>
</evidence>
<accession>Q2SHG3</accession>
<dbReference type="RefSeq" id="WP_011396980.1">
    <property type="nucleotide sequence ID" value="NC_007645.1"/>
</dbReference>
<evidence type="ECO:0000313" key="6">
    <source>
        <dbReference type="EMBL" id="ABC29911.1"/>
    </source>
</evidence>
<dbReference type="KEGG" id="hch:HCH_03148"/>
<dbReference type="NCBIfam" id="TIGR00254">
    <property type="entry name" value="GGDEF"/>
    <property type="match status" value="1"/>
</dbReference>